<dbReference type="Gene3D" id="1.25.40.10">
    <property type="entry name" value="Tetratricopeptide repeat domain"/>
    <property type="match status" value="1"/>
</dbReference>
<evidence type="ECO:0000256" key="1">
    <source>
        <dbReference type="ARBA" id="ARBA00022737"/>
    </source>
</evidence>
<evidence type="ECO:0000256" key="4">
    <source>
        <dbReference type="SAM" id="SignalP"/>
    </source>
</evidence>
<dbReference type="PROSITE" id="PS50005">
    <property type="entry name" value="TPR"/>
    <property type="match status" value="2"/>
</dbReference>
<dbReference type="PANTHER" id="PTHR44858">
    <property type="entry name" value="TETRATRICOPEPTIDE REPEAT PROTEIN 6"/>
    <property type="match status" value="1"/>
</dbReference>
<evidence type="ECO:0000313" key="5">
    <source>
        <dbReference type="EMBL" id="MBB5722760.1"/>
    </source>
</evidence>
<feature type="chain" id="PRO_5030508865" evidence="4">
    <location>
        <begin position="28"/>
        <end position="186"/>
    </location>
</feature>
<dbReference type="RefSeq" id="WP_183529326.1">
    <property type="nucleotide sequence ID" value="NZ_JACIJM010000006.1"/>
</dbReference>
<comment type="caution">
    <text evidence="5">The sequence shown here is derived from an EMBL/GenBank/DDBJ whole genome shotgun (WGS) entry which is preliminary data.</text>
</comment>
<feature type="signal peptide" evidence="4">
    <location>
        <begin position="1"/>
        <end position="27"/>
    </location>
</feature>
<keyword evidence="4" id="KW-0732">Signal</keyword>
<gene>
    <name evidence="5" type="ORF">FHS72_002390</name>
</gene>
<dbReference type="SUPFAM" id="SSF48452">
    <property type="entry name" value="TPR-like"/>
    <property type="match status" value="1"/>
</dbReference>
<keyword evidence="2 3" id="KW-0802">TPR repeat</keyword>
<proteinExistence type="predicted"/>
<dbReference type="PANTHER" id="PTHR44858:SF1">
    <property type="entry name" value="UDP-N-ACETYLGLUCOSAMINE--PEPTIDE N-ACETYLGLUCOSAMINYLTRANSFERASE SPINDLY-RELATED"/>
    <property type="match status" value="1"/>
</dbReference>
<dbReference type="EMBL" id="JACIJM010000006">
    <property type="protein sequence ID" value="MBB5722760.1"/>
    <property type="molecule type" value="Genomic_DNA"/>
</dbReference>
<dbReference type="AlphaFoldDB" id="A0A7W9BLP2"/>
<dbReference type="InterPro" id="IPR050498">
    <property type="entry name" value="Ycf3"/>
</dbReference>
<dbReference type="Pfam" id="PF13432">
    <property type="entry name" value="TPR_16"/>
    <property type="match status" value="2"/>
</dbReference>
<feature type="repeat" description="TPR" evidence="3">
    <location>
        <begin position="100"/>
        <end position="133"/>
    </location>
</feature>
<evidence type="ECO:0000313" key="6">
    <source>
        <dbReference type="Proteomes" id="UP000535415"/>
    </source>
</evidence>
<evidence type="ECO:0000256" key="3">
    <source>
        <dbReference type="PROSITE-ProRule" id="PRU00339"/>
    </source>
</evidence>
<keyword evidence="1" id="KW-0677">Repeat</keyword>
<evidence type="ECO:0000256" key="2">
    <source>
        <dbReference type="ARBA" id="ARBA00022803"/>
    </source>
</evidence>
<dbReference type="InterPro" id="IPR011990">
    <property type="entry name" value="TPR-like_helical_dom_sf"/>
</dbReference>
<keyword evidence="6" id="KW-1185">Reference proteome</keyword>
<feature type="repeat" description="TPR" evidence="3">
    <location>
        <begin position="134"/>
        <end position="167"/>
    </location>
</feature>
<sequence length="186" mass="20664">MTTLTHLLKRIVTAFFVTFTLTTPSFAQETVLDGLFQELKEADEDNHMRVADRMIARFEQSGSAAMDLLLRRGGDALEDGDDRAAIEHLTALVDHAPEFAEAYHLRATAYFRTGLIGPALDDLRQTLVLNPRQFRAMFGVGILMEELGRRSDAIAAYQAVLEIYPLEPEATDALARLALEIEGQAI</sequence>
<dbReference type="InterPro" id="IPR019734">
    <property type="entry name" value="TPR_rpt"/>
</dbReference>
<reference evidence="5 6" key="1">
    <citation type="submission" date="2020-08" db="EMBL/GenBank/DDBJ databases">
        <title>Genomic Encyclopedia of Type Strains, Phase IV (KMG-IV): sequencing the most valuable type-strain genomes for metagenomic binning, comparative biology and taxonomic classification.</title>
        <authorList>
            <person name="Goeker M."/>
        </authorList>
    </citation>
    <scope>NUCLEOTIDE SEQUENCE [LARGE SCALE GENOMIC DNA]</scope>
    <source>
        <strain evidence="5 6">DSM 101064</strain>
    </source>
</reference>
<protein>
    <submittedName>
        <fullName evidence="5">Tetratricopeptide (TPR) repeat protein</fullName>
    </submittedName>
</protein>
<name>A0A7W9BLP2_9RHOB</name>
<organism evidence="5 6">
    <name type="scientific">Yoonia ponticola</name>
    <dbReference type="NCBI Taxonomy" id="1524255"/>
    <lineage>
        <taxon>Bacteria</taxon>
        <taxon>Pseudomonadati</taxon>
        <taxon>Pseudomonadota</taxon>
        <taxon>Alphaproteobacteria</taxon>
        <taxon>Rhodobacterales</taxon>
        <taxon>Paracoccaceae</taxon>
        <taxon>Yoonia</taxon>
    </lineage>
</organism>
<accession>A0A7W9BLP2</accession>
<dbReference type="Proteomes" id="UP000535415">
    <property type="component" value="Unassembled WGS sequence"/>
</dbReference>
<dbReference type="SMART" id="SM00028">
    <property type="entry name" value="TPR"/>
    <property type="match status" value="3"/>
</dbReference>